<feature type="region of interest" description="Disordered" evidence="1">
    <location>
        <begin position="53"/>
        <end position="78"/>
    </location>
</feature>
<evidence type="ECO:0000313" key="2">
    <source>
        <dbReference type="EMBL" id="MFD0625337.1"/>
    </source>
</evidence>
<proteinExistence type="predicted"/>
<evidence type="ECO:0000313" key="3">
    <source>
        <dbReference type="Proteomes" id="UP001596915"/>
    </source>
</evidence>
<organism evidence="2 3">
    <name type="scientific">Streptomyces sanglieri</name>
    <dbReference type="NCBI Taxonomy" id="193460"/>
    <lineage>
        <taxon>Bacteria</taxon>
        <taxon>Bacillati</taxon>
        <taxon>Actinomycetota</taxon>
        <taxon>Actinomycetes</taxon>
        <taxon>Kitasatosporales</taxon>
        <taxon>Streptomycetaceae</taxon>
        <taxon>Streptomyces</taxon>
    </lineage>
</organism>
<dbReference type="InterPro" id="IPR042099">
    <property type="entry name" value="ANL_N_sf"/>
</dbReference>
<keyword evidence="3" id="KW-1185">Reference proteome</keyword>
<sequence>MIANAFGPTEPTVLCADFRLSADLRDRPGVSSGTVPIGTAFPHLDAVLLDENGRPGRRGTVRARSAAAANLPGEEGPT</sequence>
<evidence type="ECO:0000256" key="1">
    <source>
        <dbReference type="SAM" id="MobiDB-lite"/>
    </source>
</evidence>
<reference evidence="3" key="1">
    <citation type="journal article" date="2019" name="Int. J. Syst. Evol. Microbiol.">
        <title>The Global Catalogue of Microorganisms (GCM) 10K type strain sequencing project: providing services to taxonomists for standard genome sequencing and annotation.</title>
        <authorList>
            <consortium name="The Broad Institute Genomics Platform"/>
            <consortium name="The Broad Institute Genome Sequencing Center for Infectious Disease"/>
            <person name="Wu L."/>
            <person name="Ma J."/>
        </authorList>
    </citation>
    <scope>NUCLEOTIDE SEQUENCE [LARGE SCALE GENOMIC DNA]</scope>
    <source>
        <strain evidence="3">JCM 12607</strain>
    </source>
</reference>
<gene>
    <name evidence="2" type="ORF">ACFQ2K_23900</name>
</gene>
<accession>A0ABW2WV33</accession>
<dbReference type="EMBL" id="JBHTGL010000008">
    <property type="protein sequence ID" value="MFD0625337.1"/>
    <property type="molecule type" value="Genomic_DNA"/>
</dbReference>
<dbReference type="Proteomes" id="UP001596915">
    <property type="component" value="Unassembled WGS sequence"/>
</dbReference>
<protein>
    <submittedName>
        <fullName evidence="2">Uncharacterized protein</fullName>
    </submittedName>
</protein>
<comment type="caution">
    <text evidence="2">The sequence shown here is derived from an EMBL/GenBank/DDBJ whole genome shotgun (WGS) entry which is preliminary data.</text>
</comment>
<name>A0ABW2WV33_9ACTN</name>
<dbReference type="SUPFAM" id="SSF56801">
    <property type="entry name" value="Acetyl-CoA synthetase-like"/>
    <property type="match status" value="1"/>
</dbReference>
<dbReference type="Gene3D" id="3.40.50.12780">
    <property type="entry name" value="N-terminal domain of ligase-like"/>
    <property type="match status" value="1"/>
</dbReference>